<evidence type="ECO:0000313" key="2">
    <source>
        <dbReference type="EMBL" id="MBD2775034.1"/>
    </source>
</evidence>
<gene>
    <name evidence="2" type="ORF">ICL16_23950</name>
</gene>
<dbReference type="Pfam" id="PF05685">
    <property type="entry name" value="Uma2"/>
    <property type="match status" value="1"/>
</dbReference>
<dbReference type="Proteomes" id="UP000629098">
    <property type="component" value="Unassembled WGS sequence"/>
</dbReference>
<keyword evidence="2" id="KW-0255">Endonuclease</keyword>
<proteinExistence type="predicted"/>
<dbReference type="Gene3D" id="3.90.1570.10">
    <property type="entry name" value="tt1808, chain A"/>
    <property type="match status" value="1"/>
</dbReference>
<dbReference type="EMBL" id="JACXAE010000074">
    <property type="protein sequence ID" value="MBD2775034.1"/>
    <property type="molecule type" value="Genomic_DNA"/>
</dbReference>
<dbReference type="InterPro" id="IPR011335">
    <property type="entry name" value="Restrct_endonuc-II-like"/>
</dbReference>
<sequence length="183" mass="20995">MVFTITDVEQVQREHPDWQVELQDGKIVIMGPCDDISSEIGVEFSRLLANWVRPKRLGRVYDSSGGFILPNSDLRAPDVSFVKAQRLPRSRRNFVNLVPDLAVEIKSKTDRLKPLKEKINLYLELGTQVGILIDPDKEMLTVYRTEQDPIILQNNDVLTLPDLFPGWELPIAELWPPVFDDEE</sequence>
<comment type="caution">
    <text evidence="2">The sequence shown here is derived from an EMBL/GenBank/DDBJ whole genome shotgun (WGS) entry which is preliminary data.</text>
</comment>
<dbReference type="RefSeq" id="WP_190832885.1">
    <property type="nucleotide sequence ID" value="NZ_CAWPPI010000074.1"/>
</dbReference>
<keyword evidence="3" id="KW-1185">Reference proteome</keyword>
<reference evidence="2" key="1">
    <citation type="submission" date="2020-09" db="EMBL/GenBank/DDBJ databases">
        <title>Iningainema tapete sp. nov. (Scytonemataceae, Cyanobacteria) from greenhouses in central Florida (USA) produces two types of nodularin with biosynthetic potential for microcystin-LR and anabaenopeptins.</title>
        <authorList>
            <person name="Berthold D.E."/>
            <person name="Lefler F.W."/>
            <person name="Huang I.-S."/>
            <person name="Abdulla H."/>
            <person name="Zimba P.V."/>
            <person name="Laughinghouse H.D. IV."/>
        </authorList>
    </citation>
    <scope>NUCLEOTIDE SEQUENCE</scope>
    <source>
        <strain evidence="2">BLCCT55</strain>
    </source>
</reference>
<feature type="domain" description="Putative restriction endonuclease" evidence="1">
    <location>
        <begin position="9"/>
        <end position="172"/>
    </location>
</feature>
<protein>
    <submittedName>
        <fullName evidence="2">Uma2 family endonuclease</fullName>
    </submittedName>
</protein>
<evidence type="ECO:0000313" key="3">
    <source>
        <dbReference type="Proteomes" id="UP000629098"/>
    </source>
</evidence>
<dbReference type="SUPFAM" id="SSF52980">
    <property type="entry name" value="Restriction endonuclease-like"/>
    <property type="match status" value="1"/>
</dbReference>
<name>A0A8J7C708_9CYAN</name>
<keyword evidence="2" id="KW-0540">Nuclease</keyword>
<dbReference type="InterPro" id="IPR008538">
    <property type="entry name" value="Uma2"/>
</dbReference>
<dbReference type="InterPro" id="IPR012296">
    <property type="entry name" value="Nuclease_put_TT1808"/>
</dbReference>
<dbReference type="AlphaFoldDB" id="A0A8J7C708"/>
<dbReference type="CDD" id="cd06260">
    <property type="entry name" value="DUF820-like"/>
    <property type="match status" value="1"/>
</dbReference>
<dbReference type="PANTHER" id="PTHR34107">
    <property type="entry name" value="SLL0198 PROTEIN-RELATED"/>
    <property type="match status" value="1"/>
</dbReference>
<accession>A0A8J7C708</accession>
<dbReference type="GO" id="GO:0004519">
    <property type="term" value="F:endonuclease activity"/>
    <property type="evidence" value="ECO:0007669"/>
    <property type="project" value="UniProtKB-KW"/>
</dbReference>
<evidence type="ECO:0000259" key="1">
    <source>
        <dbReference type="Pfam" id="PF05685"/>
    </source>
</evidence>
<dbReference type="PANTHER" id="PTHR34107:SF7">
    <property type="entry name" value="SLR2092 PROTEIN"/>
    <property type="match status" value="1"/>
</dbReference>
<keyword evidence="2" id="KW-0378">Hydrolase</keyword>
<organism evidence="2 3">
    <name type="scientific">Iningainema tapete BLCC-T55</name>
    <dbReference type="NCBI Taxonomy" id="2748662"/>
    <lineage>
        <taxon>Bacteria</taxon>
        <taxon>Bacillati</taxon>
        <taxon>Cyanobacteriota</taxon>
        <taxon>Cyanophyceae</taxon>
        <taxon>Nostocales</taxon>
        <taxon>Scytonemataceae</taxon>
        <taxon>Iningainema tapete</taxon>
    </lineage>
</organism>